<dbReference type="Pfam" id="PF00702">
    <property type="entry name" value="Hydrolase"/>
    <property type="match status" value="1"/>
</dbReference>
<dbReference type="Gene3D" id="3.40.50.1000">
    <property type="entry name" value="HAD superfamily/HAD-like"/>
    <property type="match status" value="1"/>
</dbReference>
<keyword evidence="1" id="KW-0378">Hydrolase</keyword>
<accession>A0ABU3K3W7</accession>
<evidence type="ECO:0000313" key="1">
    <source>
        <dbReference type="EMBL" id="MDT7041100.1"/>
    </source>
</evidence>
<dbReference type="SFLD" id="SFLDG01129">
    <property type="entry name" value="C1.5:_HAD__Beta-PGM__Phosphata"/>
    <property type="match status" value="1"/>
</dbReference>
<dbReference type="InterPro" id="IPR036412">
    <property type="entry name" value="HAD-like_sf"/>
</dbReference>
<dbReference type="NCBIfam" id="TIGR02252">
    <property type="entry name" value="DREG-2"/>
    <property type="match status" value="1"/>
</dbReference>
<dbReference type="InterPro" id="IPR044924">
    <property type="entry name" value="HAD-SF_hydro_IA_REG-2-like_cap"/>
</dbReference>
<dbReference type="PANTHER" id="PTHR46191">
    <property type="match status" value="1"/>
</dbReference>
<reference evidence="1 2" key="1">
    <citation type="journal article" date="2023" name="ISME J.">
        <title>Cultivation and genomic characterization of novel and ubiquitous marine nitrite-oxidizing bacteria from the Nitrospirales.</title>
        <authorList>
            <person name="Mueller A.J."/>
            <person name="Daebeler A."/>
            <person name="Herbold C.W."/>
            <person name="Kirkegaard R.H."/>
            <person name="Daims H."/>
        </authorList>
    </citation>
    <scope>NUCLEOTIDE SEQUENCE [LARGE SCALE GENOMIC DNA]</scope>
    <source>
        <strain evidence="1 2">EB</strain>
    </source>
</reference>
<gene>
    <name evidence="1" type="ORF">PPG34_01980</name>
</gene>
<proteinExistence type="predicted"/>
<dbReference type="PRINTS" id="PR00413">
    <property type="entry name" value="HADHALOGNASE"/>
</dbReference>
<dbReference type="PANTHER" id="PTHR46191:SF2">
    <property type="entry name" value="HALOACID DEHALOGENASE-LIKE HYDROLASE DOMAIN-CONTAINING PROTEIN 3"/>
    <property type="match status" value="1"/>
</dbReference>
<organism evidence="1 2">
    <name type="scientific">Candidatus Nitronereus thalassa</name>
    <dbReference type="NCBI Taxonomy" id="3020898"/>
    <lineage>
        <taxon>Bacteria</taxon>
        <taxon>Pseudomonadati</taxon>
        <taxon>Nitrospirota</taxon>
        <taxon>Nitrospiria</taxon>
        <taxon>Nitrospirales</taxon>
        <taxon>Nitrospiraceae</taxon>
        <taxon>Candidatus Nitronereus</taxon>
    </lineage>
</organism>
<dbReference type="GO" id="GO:0016787">
    <property type="term" value="F:hydrolase activity"/>
    <property type="evidence" value="ECO:0007669"/>
    <property type="project" value="UniProtKB-KW"/>
</dbReference>
<dbReference type="InterPro" id="IPR011949">
    <property type="entry name" value="HAD-SF_hydro_IA_REG-2-like"/>
</dbReference>
<dbReference type="InterPro" id="IPR051828">
    <property type="entry name" value="HAD-like_hydrolase_domain"/>
</dbReference>
<dbReference type="RefSeq" id="WP_313831458.1">
    <property type="nucleotide sequence ID" value="NZ_JAQOUE010000001.1"/>
</dbReference>
<dbReference type="SFLD" id="SFLDS00003">
    <property type="entry name" value="Haloacid_Dehalogenase"/>
    <property type="match status" value="1"/>
</dbReference>
<dbReference type="NCBIfam" id="TIGR01549">
    <property type="entry name" value="HAD-SF-IA-v1"/>
    <property type="match status" value="1"/>
</dbReference>
<dbReference type="Gene3D" id="1.10.150.720">
    <property type="entry name" value="Haloacid dehalogenase-like hydrolase"/>
    <property type="match status" value="1"/>
</dbReference>
<dbReference type="SUPFAM" id="SSF56784">
    <property type="entry name" value="HAD-like"/>
    <property type="match status" value="1"/>
</dbReference>
<dbReference type="EMBL" id="JAQOUE010000001">
    <property type="protein sequence ID" value="MDT7041100.1"/>
    <property type="molecule type" value="Genomic_DNA"/>
</dbReference>
<keyword evidence="2" id="KW-1185">Reference proteome</keyword>
<sequence>MSQSQIQVVFFDAAGTLFHVKGSVGEVYLRYAEKYGVVPSPELTTKVNQAFKEAFRQAPPAIFAVDEPEKLKQCERLWWFDIVHGVFYRVGMFGGFDEYFDEVFEAFGTADLWQVYPEVPGVLELLKTQGYELGVISNFDTRFYGILRGLKLDQYFDSITISSLAGAAKPSPKIFQYALDQHALEPDEALHIGDSRSEDFDGARHAKLHGLLIEREKGGGKSGERVVNSLTGIVGMLSQFSA</sequence>
<dbReference type="CDD" id="cd16415">
    <property type="entry name" value="HAD_dREG-2_like"/>
    <property type="match status" value="1"/>
</dbReference>
<comment type="caution">
    <text evidence="1">The sequence shown here is derived from an EMBL/GenBank/DDBJ whole genome shotgun (WGS) entry which is preliminary data.</text>
</comment>
<evidence type="ECO:0000313" key="2">
    <source>
        <dbReference type="Proteomes" id="UP001250932"/>
    </source>
</evidence>
<protein>
    <submittedName>
        <fullName evidence="1">HAD-IA family hydrolase</fullName>
    </submittedName>
</protein>
<name>A0ABU3K3W7_9BACT</name>
<dbReference type="InterPro" id="IPR023214">
    <property type="entry name" value="HAD_sf"/>
</dbReference>
<dbReference type="InterPro" id="IPR006439">
    <property type="entry name" value="HAD-SF_hydro_IA"/>
</dbReference>
<dbReference type="Proteomes" id="UP001250932">
    <property type="component" value="Unassembled WGS sequence"/>
</dbReference>